<feature type="domain" description="SGNH hydrolase-type esterase" evidence="1">
    <location>
        <begin position="74"/>
        <end position="213"/>
    </location>
</feature>
<protein>
    <submittedName>
        <fullName evidence="2">GDSL-type esterase/lipase family protein</fullName>
    </submittedName>
</protein>
<gene>
    <name evidence="2" type="ORF">QWZ18_08170</name>
</gene>
<accession>A0ABT8ALI9</accession>
<comment type="caution">
    <text evidence="2">The sequence shown here is derived from an EMBL/GenBank/DDBJ whole genome shotgun (WGS) entry which is preliminary data.</text>
</comment>
<evidence type="ECO:0000259" key="1">
    <source>
        <dbReference type="Pfam" id="PF13472"/>
    </source>
</evidence>
<evidence type="ECO:0000313" key="2">
    <source>
        <dbReference type="EMBL" id="MDN3570597.1"/>
    </source>
</evidence>
<keyword evidence="3" id="KW-1185">Reference proteome</keyword>
<dbReference type="InterPro" id="IPR036514">
    <property type="entry name" value="SGNH_hydro_sf"/>
</dbReference>
<name>A0ABT8ALI9_9HYPH</name>
<reference evidence="3" key="1">
    <citation type="journal article" date="2019" name="Int. J. Syst. Evol. Microbiol.">
        <title>The Global Catalogue of Microorganisms (GCM) 10K type strain sequencing project: providing services to taxonomists for standard genome sequencing and annotation.</title>
        <authorList>
            <consortium name="The Broad Institute Genomics Platform"/>
            <consortium name="The Broad Institute Genome Sequencing Center for Infectious Disease"/>
            <person name="Wu L."/>
            <person name="Ma J."/>
        </authorList>
    </citation>
    <scope>NUCLEOTIDE SEQUENCE [LARGE SCALE GENOMIC DNA]</scope>
    <source>
        <strain evidence="3">CECT 7806</strain>
    </source>
</reference>
<dbReference type="Proteomes" id="UP001244297">
    <property type="component" value="Unassembled WGS sequence"/>
</dbReference>
<dbReference type="EMBL" id="JAUFPT010000023">
    <property type="protein sequence ID" value="MDN3570597.1"/>
    <property type="molecule type" value="Genomic_DNA"/>
</dbReference>
<evidence type="ECO:0000313" key="3">
    <source>
        <dbReference type="Proteomes" id="UP001244297"/>
    </source>
</evidence>
<sequence>MKRVAVLILAGVVLLALGGVAGWRLHRPGTDARAYAEMRLIAVQVSLDEAPPDYVFWAGDSQVELQPGSQRPCGLDFLSGGVSGATAASYSDYLGRLTFKVHPRIAALTIGTNDILVKNNPQLHKPTEQFEAATEAIVKRLQSLSARVVVTALPPVGREIGTLVDAGAVPDYSRRLEKLCGRLGCTFADPFADLRDGDTGYAKPGALRDGLHLAAFRPALKALEPALCGR</sequence>
<dbReference type="Pfam" id="PF13472">
    <property type="entry name" value="Lipase_GDSL_2"/>
    <property type="match status" value="1"/>
</dbReference>
<proteinExistence type="predicted"/>
<dbReference type="SUPFAM" id="SSF52266">
    <property type="entry name" value="SGNH hydrolase"/>
    <property type="match status" value="1"/>
</dbReference>
<dbReference type="Gene3D" id="3.40.50.1110">
    <property type="entry name" value="SGNH hydrolase"/>
    <property type="match status" value="1"/>
</dbReference>
<organism evidence="2 3">
    <name type="scientific">Methylobacterium longum</name>
    <dbReference type="NCBI Taxonomy" id="767694"/>
    <lineage>
        <taxon>Bacteria</taxon>
        <taxon>Pseudomonadati</taxon>
        <taxon>Pseudomonadota</taxon>
        <taxon>Alphaproteobacteria</taxon>
        <taxon>Hyphomicrobiales</taxon>
        <taxon>Methylobacteriaceae</taxon>
        <taxon>Methylobacterium</taxon>
    </lineage>
</organism>
<dbReference type="InterPro" id="IPR013830">
    <property type="entry name" value="SGNH_hydro"/>
</dbReference>
<dbReference type="RefSeq" id="WP_238285466.1">
    <property type="nucleotide sequence ID" value="NZ_BPQS01000003.1"/>
</dbReference>